<evidence type="ECO:0000259" key="7">
    <source>
        <dbReference type="PROSITE" id="PS50966"/>
    </source>
</evidence>
<keyword evidence="3 5" id="KW-0863">Zinc-finger</keyword>
<dbReference type="GO" id="GO:0005634">
    <property type="term" value="C:nucleus"/>
    <property type="evidence" value="ECO:0007669"/>
    <property type="project" value="UniProtKB-SubCell"/>
</dbReference>
<evidence type="ECO:0000256" key="3">
    <source>
        <dbReference type="ARBA" id="ARBA00022771"/>
    </source>
</evidence>
<keyword evidence="9" id="KW-1185">Reference proteome</keyword>
<dbReference type="Proteomes" id="UP001630127">
    <property type="component" value="Unassembled WGS sequence"/>
</dbReference>
<organism evidence="8 9">
    <name type="scientific">Cinchona calisaya</name>
    <dbReference type="NCBI Taxonomy" id="153742"/>
    <lineage>
        <taxon>Eukaryota</taxon>
        <taxon>Viridiplantae</taxon>
        <taxon>Streptophyta</taxon>
        <taxon>Embryophyta</taxon>
        <taxon>Tracheophyta</taxon>
        <taxon>Spermatophyta</taxon>
        <taxon>Magnoliopsida</taxon>
        <taxon>eudicotyledons</taxon>
        <taxon>Gunneridae</taxon>
        <taxon>Pentapetalae</taxon>
        <taxon>asterids</taxon>
        <taxon>lamiids</taxon>
        <taxon>Gentianales</taxon>
        <taxon>Rubiaceae</taxon>
        <taxon>Cinchonoideae</taxon>
        <taxon>Cinchoneae</taxon>
        <taxon>Cinchona</taxon>
    </lineage>
</organism>
<comment type="subcellular location">
    <subcellularLocation>
        <location evidence="6">Nucleus</location>
    </subcellularLocation>
</comment>
<dbReference type="Pfam" id="PF04434">
    <property type="entry name" value="SWIM"/>
    <property type="match status" value="1"/>
</dbReference>
<dbReference type="EMBL" id="JBJUIK010000008">
    <property type="protein sequence ID" value="KAL3520966.1"/>
    <property type="molecule type" value="Genomic_DNA"/>
</dbReference>
<feature type="domain" description="SWIM-type" evidence="7">
    <location>
        <begin position="34"/>
        <end position="70"/>
    </location>
</feature>
<evidence type="ECO:0000256" key="5">
    <source>
        <dbReference type="PROSITE-ProRule" id="PRU00325"/>
    </source>
</evidence>
<evidence type="ECO:0000313" key="9">
    <source>
        <dbReference type="Proteomes" id="UP001630127"/>
    </source>
</evidence>
<dbReference type="AlphaFoldDB" id="A0ABD2ZNI1"/>
<accession>A0ABD2ZNI1</accession>
<dbReference type="PANTHER" id="PTHR31669:SF293">
    <property type="entry name" value="PROTEIN FAR1-RELATED SEQUENCE"/>
    <property type="match status" value="1"/>
</dbReference>
<evidence type="ECO:0000256" key="6">
    <source>
        <dbReference type="RuleBase" id="RU367018"/>
    </source>
</evidence>
<dbReference type="InterPro" id="IPR007527">
    <property type="entry name" value="Znf_SWIM"/>
</dbReference>
<dbReference type="InterPro" id="IPR006564">
    <property type="entry name" value="Znf_PMZ"/>
</dbReference>
<keyword evidence="4 6" id="KW-0862">Zinc</keyword>
<dbReference type="PROSITE" id="PS50966">
    <property type="entry name" value="ZF_SWIM"/>
    <property type="match status" value="1"/>
</dbReference>
<evidence type="ECO:0000313" key="8">
    <source>
        <dbReference type="EMBL" id="KAL3520966.1"/>
    </source>
</evidence>
<name>A0ABD2ZNI1_9GENT</name>
<gene>
    <name evidence="8" type="ORF">ACH5RR_019115</name>
</gene>
<keyword evidence="2 6" id="KW-0479">Metal-binding</keyword>
<evidence type="ECO:0000256" key="2">
    <source>
        <dbReference type="ARBA" id="ARBA00022723"/>
    </source>
</evidence>
<dbReference type="GO" id="GO:0008270">
    <property type="term" value="F:zinc ion binding"/>
    <property type="evidence" value="ECO:0007669"/>
    <property type="project" value="UniProtKB-UniRule"/>
</dbReference>
<comment type="similarity">
    <text evidence="1 6">Belongs to the FHY3/FAR1 family.</text>
</comment>
<protein>
    <recommendedName>
        <fullName evidence="6">Protein FAR1-RELATED SEQUENCE</fullName>
    </recommendedName>
</protein>
<comment type="caution">
    <text evidence="8">The sequence shown here is derived from an EMBL/GenBank/DDBJ whole genome shotgun (WGS) entry which is preliminary data.</text>
</comment>
<evidence type="ECO:0000256" key="1">
    <source>
        <dbReference type="ARBA" id="ARBA00005889"/>
    </source>
</evidence>
<evidence type="ECO:0000256" key="4">
    <source>
        <dbReference type="ARBA" id="ARBA00022833"/>
    </source>
</evidence>
<reference evidence="8 9" key="1">
    <citation type="submission" date="2024-11" db="EMBL/GenBank/DDBJ databases">
        <title>A near-complete genome assembly of Cinchona calisaya.</title>
        <authorList>
            <person name="Lian D.C."/>
            <person name="Zhao X.W."/>
            <person name="Wei L."/>
        </authorList>
    </citation>
    <scope>NUCLEOTIDE SEQUENCE [LARGE SCALE GENOMIC DNA]</scope>
    <source>
        <tissue evidence="8">Nenye</tissue>
    </source>
</reference>
<proteinExistence type="inferred from homology"/>
<dbReference type="InterPro" id="IPR031052">
    <property type="entry name" value="FHY3/FAR1"/>
</dbReference>
<dbReference type="PANTHER" id="PTHR31669">
    <property type="entry name" value="PROTEIN FAR1-RELATED SEQUENCE 10-RELATED"/>
    <property type="match status" value="1"/>
</dbReference>
<sequence length="173" mass="20738">MSFLSQKYKGFKIQEEDLKKTYKVVPNRKERPIYDVVFDILENKATCTCHMFEFCGILCKHILTILVKKSLVDHYPKRYILDRWTINAKSQGFCEEFGDNLEEEPQDSFALLRNNLIMELLELVELGYGLREKYNHLKRIIKNIRTEFLTWMIILRMKLRVVCQELLLQRTIL</sequence>
<dbReference type="GO" id="GO:0006355">
    <property type="term" value="P:regulation of DNA-templated transcription"/>
    <property type="evidence" value="ECO:0007669"/>
    <property type="project" value="UniProtKB-UniRule"/>
</dbReference>
<dbReference type="SMART" id="SM00575">
    <property type="entry name" value="ZnF_PMZ"/>
    <property type="match status" value="1"/>
</dbReference>
<keyword evidence="6" id="KW-0539">Nucleus</keyword>
<comment type="function">
    <text evidence="6">Putative transcription activator involved in regulating light control of development.</text>
</comment>